<evidence type="ECO:0000256" key="2">
    <source>
        <dbReference type="ARBA" id="ARBA00009592"/>
    </source>
</evidence>
<dbReference type="PANTHER" id="PTHR48062">
    <property type="entry name" value="RECEPTOR-LIKE PROTEIN 14"/>
    <property type="match status" value="1"/>
</dbReference>
<dbReference type="SMART" id="SM00365">
    <property type="entry name" value="LRR_SD22"/>
    <property type="match status" value="6"/>
</dbReference>
<dbReference type="STRING" id="218851.A0A2G5DFI1"/>
<feature type="signal peptide" evidence="11">
    <location>
        <begin position="1"/>
        <end position="25"/>
    </location>
</feature>
<evidence type="ECO:0000256" key="9">
    <source>
        <dbReference type="ARBA" id="ARBA00023136"/>
    </source>
</evidence>
<dbReference type="InterPro" id="IPR032675">
    <property type="entry name" value="LRR_dom_sf"/>
</dbReference>
<dbReference type="Proteomes" id="UP000230069">
    <property type="component" value="Unassembled WGS sequence"/>
</dbReference>
<evidence type="ECO:0000256" key="3">
    <source>
        <dbReference type="ARBA" id="ARBA00022475"/>
    </source>
</evidence>
<keyword evidence="10" id="KW-0325">Glycoprotein</keyword>
<evidence type="ECO:0000256" key="10">
    <source>
        <dbReference type="ARBA" id="ARBA00023180"/>
    </source>
</evidence>
<feature type="domain" description="Leucine-rich repeat-containing N-terminal plant-type" evidence="12">
    <location>
        <begin position="30"/>
        <end position="69"/>
    </location>
</feature>
<evidence type="ECO:0000256" key="8">
    <source>
        <dbReference type="ARBA" id="ARBA00022989"/>
    </source>
</evidence>
<dbReference type="Pfam" id="PF13855">
    <property type="entry name" value="LRR_8"/>
    <property type="match status" value="3"/>
</dbReference>
<dbReference type="InterPro" id="IPR013210">
    <property type="entry name" value="LRR_N_plant-typ"/>
</dbReference>
<keyword evidence="4" id="KW-0433">Leucine-rich repeat</keyword>
<evidence type="ECO:0000256" key="5">
    <source>
        <dbReference type="ARBA" id="ARBA00022692"/>
    </source>
</evidence>
<evidence type="ECO:0000313" key="13">
    <source>
        <dbReference type="EMBL" id="PIA42275.1"/>
    </source>
</evidence>
<organism evidence="13 14">
    <name type="scientific">Aquilegia coerulea</name>
    <name type="common">Rocky mountain columbine</name>
    <dbReference type="NCBI Taxonomy" id="218851"/>
    <lineage>
        <taxon>Eukaryota</taxon>
        <taxon>Viridiplantae</taxon>
        <taxon>Streptophyta</taxon>
        <taxon>Embryophyta</taxon>
        <taxon>Tracheophyta</taxon>
        <taxon>Spermatophyta</taxon>
        <taxon>Magnoliopsida</taxon>
        <taxon>Ranunculales</taxon>
        <taxon>Ranunculaceae</taxon>
        <taxon>Thalictroideae</taxon>
        <taxon>Aquilegia</taxon>
    </lineage>
</organism>
<dbReference type="FunFam" id="3.80.10.10:FF:000095">
    <property type="entry name" value="LRR receptor-like serine/threonine-protein kinase GSO1"/>
    <property type="match status" value="1"/>
</dbReference>
<dbReference type="Gene3D" id="3.80.10.10">
    <property type="entry name" value="Ribonuclease Inhibitor"/>
    <property type="match status" value="4"/>
</dbReference>
<keyword evidence="7" id="KW-0677">Repeat</keyword>
<dbReference type="InterPro" id="IPR001611">
    <property type="entry name" value="Leu-rich_rpt"/>
</dbReference>
<protein>
    <recommendedName>
        <fullName evidence="12">Leucine-rich repeat-containing N-terminal plant-type domain-containing protein</fullName>
    </recommendedName>
</protein>
<evidence type="ECO:0000313" key="14">
    <source>
        <dbReference type="Proteomes" id="UP000230069"/>
    </source>
</evidence>
<comment type="similarity">
    <text evidence="2">Belongs to the RLP family.</text>
</comment>
<dbReference type="SMART" id="SM00369">
    <property type="entry name" value="LRR_TYP"/>
    <property type="match status" value="13"/>
</dbReference>
<keyword evidence="9" id="KW-0472">Membrane</keyword>
<dbReference type="GO" id="GO:0005886">
    <property type="term" value="C:plasma membrane"/>
    <property type="evidence" value="ECO:0007669"/>
    <property type="project" value="UniProtKB-SubCell"/>
</dbReference>
<comment type="subcellular location">
    <subcellularLocation>
        <location evidence="1">Cell membrane</location>
        <topology evidence="1">Single-pass type I membrane protein</topology>
    </subcellularLocation>
</comment>
<dbReference type="OrthoDB" id="4691307at2759"/>
<sequence>MEYMPFTLCLVSMILFYYNHMGCSGCLEVERIALLELKASMNMPNLNPPLTWDDEEGSDCCAWERVKCSNTTRQVIQLSLSNIHGDVQYVNAALFLPFDKLQHLDLSNNSISELQGLDRLSRLTKLHFLKLEKNYFNNSILPSLGALISLNTLDLGRNMLDGSLSQLPQVWSNMSKLKILYLGENNFSGGIPPSLLTLSSLEALSLDHNNLTGSISGLCELKNLRDLDLSENKFEGIIPPCISNLTSLRLLDFSENQLYGKIPTSLISNLNSLEFISLGGNQFDGGLPFTSPLSDHKLQLKLLSIPNCNLNLSTTDLLKFFHNQHDLRYLDLSHNNLHGRFPNWLVENNTRLETLLLRNSSLTGSIQLSLVVSLLLDLDASDNHHIVGKLQPDIGVVLSKLVFLNLSKNSIEGTLPTSLGNMKDLVVLDFSSNKFSGEIPDNWALNLKQLKGLILSNNNLHGGISSSLFNLTFLDTLRLSDNQFTGNIPNHNVGSFGLCIFDLSQNQLSGEIPSWIGMLPNLRTLILGNNSFHGLIPLEFCYLLNLEFLDLSYNHLSGSIPSYLRLPALKYMHLQGNKLSGSIPEAILQSSDLMTLDLKHNNLSGNIPDWFGLLSNLRVLLLKGNHLNGSVSSQLCQLEKISILDLSYNKFFGPIPPCFTNISFGKIGPVERVGALTMIKALNLSHNYLTGSIPRTLSNLTQLESMDVSYNKLTGEIPSELTDINNLAVFNVSYNNLSGKIPDMKAQFNTFDESSYRALCFHFVQKLFTRLITHDVTNCSCLLIN</sequence>
<proteinExistence type="inferred from homology"/>
<accession>A0A2G5DFI1</accession>
<gene>
    <name evidence="13" type="ORF">AQUCO_02000022v1</name>
</gene>
<dbReference type="PROSITE" id="PS51450">
    <property type="entry name" value="LRR"/>
    <property type="match status" value="3"/>
</dbReference>
<dbReference type="InterPro" id="IPR051502">
    <property type="entry name" value="RLP_Defense_Trigger"/>
</dbReference>
<dbReference type="Pfam" id="PF00560">
    <property type="entry name" value="LRR_1"/>
    <property type="match status" value="8"/>
</dbReference>
<evidence type="ECO:0000256" key="11">
    <source>
        <dbReference type="SAM" id="SignalP"/>
    </source>
</evidence>
<keyword evidence="14" id="KW-1185">Reference proteome</keyword>
<keyword evidence="8" id="KW-1133">Transmembrane helix</keyword>
<evidence type="ECO:0000256" key="1">
    <source>
        <dbReference type="ARBA" id="ARBA00004251"/>
    </source>
</evidence>
<dbReference type="InterPro" id="IPR003591">
    <property type="entry name" value="Leu-rich_rpt_typical-subtyp"/>
</dbReference>
<keyword evidence="3" id="KW-1003">Cell membrane</keyword>
<dbReference type="Pfam" id="PF08263">
    <property type="entry name" value="LRRNT_2"/>
    <property type="match status" value="1"/>
</dbReference>
<evidence type="ECO:0000256" key="4">
    <source>
        <dbReference type="ARBA" id="ARBA00022614"/>
    </source>
</evidence>
<reference evidence="13 14" key="1">
    <citation type="submission" date="2017-09" db="EMBL/GenBank/DDBJ databases">
        <title>WGS assembly of Aquilegia coerulea Goldsmith.</title>
        <authorList>
            <person name="Hodges S."/>
            <person name="Kramer E."/>
            <person name="Nordborg M."/>
            <person name="Tomkins J."/>
            <person name="Borevitz J."/>
            <person name="Derieg N."/>
            <person name="Yan J."/>
            <person name="Mihaltcheva S."/>
            <person name="Hayes R.D."/>
            <person name="Rokhsar D."/>
        </authorList>
    </citation>
    <scope>NUCLEOTIDE SEQUENCE [LARGE SCALE GENOMIC DNA]</scope>
    <source>
        <strain evidence="14">cv. Goldsmith</strain>
    </source>
</reference>
<dbReference type="InParanoid" id="A0A2G5DFI1"/>
<name>A0A2G5DFI1_AQUCA</name>
<dbReference type="PRINTS" id="PR00019">
    <property type="entry name" value="LEURICHRPT"/>
</dbReference>
<dbReference type="SUPFAM" id="SSF52058">
    <property type="entry name" value="L domain-like"/>
    <property type="match status" value="3"/>
</dbReference>
<evidence type="ECO:0000256" key="7">
    <source>
        <dbReference type="ARBA" id="ARBA00022737"/>
    </source>
</evidence>
<dbReference type="EMBL" id="KZ305037">
    <property type="protein sequence ID" value="PIA42275.1"/>
    <property type="molecule type" value="Genomic_DNA"/>
</dbReference>
<keyword evidence="5" id="KW-0812">Transmembrane</keyword>
<dbReference type="PANTHER" id="PTHR48062:SF52">
    <property type="entry name" value="RECEPTOR-LIKE PROTEIN 8-RELATED"/>
    <property type="match status" value="1"/>
</dbReference>
<dbReference type="AlphaFoldDB" id="A0A2G5DFI1"/>
<evidence type="ECO:0000256" key="6">
    <source>
        <dbReference type="ARBA" id="ARBA00022729"/>
    </source>
</evidence>
<keyword evidence="6 11" id="KW-0732">Signal</keyword>
<evidence type="ECO:0000259" key="12">
    <source>
        <dbReference type="Pfam" id="PF08263"/>
    </source>
</evidence>
<dbReference type="FunFam" id="3.80.10.10:FF:000383">
    <property type="entry name" value="Leucine-rich repeat receptor protein kinase EMS1"/>
    <property type="match status" value="2"/>
</dbReference>
<feature type="chain" id="PRO_5013814754" description="Leucine-rich repeat-containing N-terminal plant-type domain-containing protein" evidence="11">
    <location>
        <begin position="26"/>
        <end position="785"/>
    </location>
</feature>